<feature type="compositionally biased region" description="Basic and acidic residues" evidence="1">
    <location>
        <begin position="1"/>
        <end position="15"/>
    </location>
</feature>
<dbReference type="Proteomes" id="UP000265520">
    <property type="component" value="Unassembled WGS sequence"/>
</dbReference>
<proteinExistence type="predicted"/>
<feature type="non-terminal residue" evidence="2">
    <location>
        <position position="1"/>
    </location>
</feature>
<sequence>VASPSENHRFDEKYEAVSGGGIQR</sequence>
<name>A0A392R9J9_9FABA</name>
<keyword evidence="3" id="KW-1185">Reference proteome</keyword>
<dbReference type="EMBL" id="LXQA010203183">
    <property type="protein sequence ID" value="MCI33283.1"/>
    <property type="molecule type" value="Genomic_DNA"/>
</dbReference>
<evidence type="ECO:0000313" key="2">
    <source>
        <dbReference type="EMBL" id="MCI33283.1"/>
    </source>
</evidence>
<reference evidence="2 3" key="1">
    <citation type="journal article" date="2018" name="Front. Plant Sci.">
        <title>Red Clover (Trifolium pratense) and Zigzag Clover (T. medium) - A Picture of Genomic Similarities and Differences.</title>
        <authorList>
            <person name="Dluhosova J."/>
            <person name="Istvanek J."/>
            <person name="Nedelnik J."/>
            <person name="Repkova J."/>
        </authorList>
    </citation>
    <scope>NUCLEOTIDE SEQUENCE [LARGE SCALE GENOMIC DNA]</scope>
    <source>
        <strain evidence="3">cv. 10/8</strain>
        <tissue evidence="2">Leaf</tissue>
    </source>
</reference>
<organism evidence="2 3">
    <name type="scientific">Trifolium medium</name>
    <dbReference type="NCBI Taxonomy" id="97028"/>
    <lineage>
        <taxon>Eukaryota</taxon>
        <taxon>Viridiplantae</taxon>
        <taxon>Streptophyta</taxon>
        <taxon>Embryophyta</taxon>
        <taxon>Tracheophyta</taxon>
        <taxon>Spermatophyta</taxon>
        <taxon>Magnoliopsida</taxon>
        <taxon>eudicotyledons</taxon>
        <taxon>Gunneridae</taxon>
        <taxon>Pentapetalae</taxon>
        <taxon>rosids</taxon>
        <taxon>fabids</taxon>
        <taxon>Fabales</taxon>
        <taxon>Fabaceae</taxon>
        <taxon>Papilionoideae</taxon>
        <taxon>50 kb inversion clade</taxon>
        <taxon>NPAAA clade</taxon>
        <taxon>Hologalegina</taxon>
        <taxon>IRL clade</taxon>
        <taxon>Trifolieae</taxon>
        <taxon>Trifolium</taxon>
    </lineage>
</organism>
<comment type="caution">
    <text evidence="2">The sequence shown here is derived from an EMBL/GenBank/DDBJ whole genome shotgun (WGS) entry which is preliminary data.</text>
</comment>
<protein>
    <submittedName>
        <fullName evidence="2">Uncharacterized protein</fullName>
    </submittedName>
</protein>
<evidence type="ECO:0000256" key="1">
    <source>
        <dbReference type="SAM" id="MobiDB-lite"/>
    </source>
</evidence>
<dbReference type="AlphaFoldDB" id="A0A392R9J9"/>
<feature type="region of interest" description="Disordered" evidence="1">
    <location>
        <begin position="1"/>
        <end position="24"/>
    </location>
</feature>
<evidence type="ECO:0000313" key="3">
    <source>
        <dbReference type="Proteomes" id="UP000265520"/>
    </source>
</evidence>
<accession>A0A392R9J9</accession>